<evidence type="ECO:0000256" key="9">
    <source>
        <dbReference type="ARBA" id="ARBA00023242"/>
    </source>
</evidence>
<dbReference type="PROSITE" id="PS00674">
    <property type="entry name" value="AAA"/>
    <property type="match status" value="1"/>
</dbReference>
<dbReference type="EMBL" id="CAXKWB010001927">
    <property type="protein sequence ID" value="CAL4065842.1"/>
    <property type="molecule type" value="Genomic_DNA"/>
</dbReference>
<keyword evidence="9" id="KW-0539">Nucleus</keyword>
<dbReference type="GO" id="GO:0005634">
    <property type="term" value="C:nucleus"/>
    <property type="evidence" value="ECO:0007669"/>
    <property type="project" value="UniProtKB-SubCell"/>
</dbReference>
<keyword evidence="15" id="KW-1185">Reference proteome</keyword>
<feature type="compositionally biased region" description="Polar residues" evidence="12">
    <location>
        <begin position="309"/>
        <end position="331"/>
    </location>
</feature>
<name>A0AAV2PW84_MEGNR</name>
<dbReference type="InterPro" id="IPR050304">
    <property type="entry name" value="MT-severing_AAA_ATPase"/>
</dbReference>
<dbReference type="GO" id="GO:0005524">
    <property type="term" value="F:ATP binding"/>
    <property type="evidence" value="ECO:0007669"/>
    <property type="project" value="UniProtKB-KW"/>
</dbReference>
<evidence type="ECO:0000256" key="3">
    <source>
        <dbReference type="ARBA" id="ARBA00006914"/>
    </source>
</evidence>
<feature type="non-terminal residue" evidence="14">
    <location>
        <position position="743"/>
    </location>
</feature>
<dbReference type="InterPro" id="IPR003959">
    <property type="entry name" value="ATPase_AAA_core"/>
</dbReference>
<dbReference type="PANTHER" id="PTHR23074">
    <property type="entry name" value="AAA DOMAIN-CONTAINING"/>
    <property type="match status" value="1"/>
</dbReference>
<sequence>MDKVSNRDCLLYLWQNRNLEIETAGAGEKADAMRFSLNQLQSLKETRNDTNDLITFGKEWELMHQYGQLMDKKDGGLNNCAQPILALVGNAKNDSKKWQCSIKADDLLRKMGTQNSLVTSLEPEYKKFANVLSNRNPQKPPLLNKQKENVQSQSSKDKPGENENLSASFNLLDDDMMEDETIFQNISAIFCNIFSQQYHHGLVTPGMSFNRESVHTPSGSRSNNHFPPFNSCQNQSDATHVTQTGERGGGYPYPWNRGGRGRSSSGAAAATEERMCNRSNNNQNMRGYAQRGRGTSAALGRSEEDSWNDNRFGNNYKNNRGQGRGQGTSQWGRKESLNDEANEPSPPHSSFKTASHQLALEQQKKFGNSGAVSGTSYGSGKRSLGLRRAPAVNSKFTPPIRKEDEDIGGDELVRKITPHGNSGNGTARSDVPEDSPYAELMMDERLKGIDVKMVELIMNEIMDIKLSVTWDDIAGLQLAKATIQEIVVWPMLRPDIFTGLRGPPKGLLLFGPPGTGKTMIGKCIASQSGSTFFSISASSLTSKWVGEGEKMVRALFAVARCHQPCVIFIDEIDSLLTQRSESEHESSRRIKTEFLVQLDGATCDSEDRMLVVGATNRPQELDEAARRRLVKRLYIPLPEASARQQIITNLLANQSHTLSGADMTKVCELTDGYSGADMANLCREAALGPIRSINFADIQSISVDQVRPINLEDFRNALYCIRASVSDKDLAGYENWNKQFGIS</sequence>
<feature type="compositionally biased region" description="Polar residues" evidence="12">
    <location>
        <begin position="215"/>
        <end position="245"/>
    </location>
</feature>
<dbReference type="InterPro" id="IPR027417">
    <property type="entry name" value="P-loop_NTPase"/>
</dbReference>
<keyword evidence="8" id="KW-0460">Magnesium</keyword>
<protein>
    <recommendedName>
        <fullName evidence="10">Fidgetin-like protein 1</fullName>
    </recommendedName>
</protein>
<keyword evidence="5" id="KW-0547">Nucleotide-binding</keyword>
<comment type="caution">
    <text evidence="14">The sequence shown here is derived from an EMBL/GenBank/DDBJ whole genome shotgun (WGS) entry which is preliminary data.</text>
</comment>
<evidence type="ECO:0000256" key="8">
    <source>
        <dbReference type="ARBA" id="ARBA00022842"/>
    </source>
</evidence>
<dbReference type="GO" id="GO:0046872">
    <property type="term" value="F:metal ion binding"/>
    <property type="evidence" value="ECO:0007669"/>
    <property type="project" value="UniProtKB-KW"/>
</dbReference>
<evidence type="ECO:0000259" key="13">
    <source>
        <dbReference type="SMART" id="SM00382"/>
    </source>
</evidence>
<comment type="catalytic activity">
    <reaction evidence="11">
        <text>ATP + H2O = ADP + phosphate + H(+)</text>
        <dbReference type="Rhea" id="RHEA:13065"/>
        <dbReference type="ChEBI" id="CHEBI:15377"/>
        <dbReference type="ChEBI" id="CHEBI:15378"/>
        <dbReference type="ChEBI" id="CHEBI:30616"/>
        <dbReference type="ChEBI" id="CHEBI:43474"/>
        <dbReference type="ChEBI" id="CHEBI:456216"/>
    </reaction>
</comment>
<evidence type="ECO:0000256" key="1">
    <source>
        <dbReference type="ARBA" id="ARBA00001946"/>
    </source>
</evidence>
<evidence type="ECO:0000256" key="11">
    <source>
        <dbReference type="ARBA" id="ARBA00049360"/>
    </source>
</evidence>
<feature type="region of interest" description="Disordered" evidence="12">
    <location>
        <begin position="133"/>
        <end position="166"/>
    </location>
</feature>
<dbReference type="GO" id="GO:0005813">
    <property type="term" value="C:centrosome"/>
    <property type="evidence" value="ECO:0007669"/>
    <property type="project" value="UniProtKB-ARBA"/>
</dbReference>
<keyword evidence="7" id="KW-0067">ATP-binding</keyword>
<evidence type="ECO:0000256" key="5">
    <source>
        <dbReference type="ARBA" id="ARBA00022741"/>
    </source>
</evidence>
<comment type="cofactor">
    <cofactor evidence="1">
        <name>Mg(2+)</name>
        <dbReference type="ChEBI" id="CHEBI:18420"/>
    </cofactor>
</comment>
<dbReference type="CDD" id="cd19525">
    <property type="entry name" value="RecA-like_Figl-1"/>
    <property type="match status" value="1"/>
</dbReference>
<evidence type="ECO:0000313" key="14">
    <source>
        <dbReference type="EMBL" id="CAL4065842.1"/>
    </source>
</evidence>
<evidence type="ECO:0000256" key="7">
    <source>
        <dbReference type="ARBA" id="ARBA00022840"/>
    </source>
</evidence>
<feature type="region of interest" description="Disordered" evidence="12">
    <location>
        <begin position="213"/>
        <end position="354"/>
    </location>
</feature>
<reference evidence="14 15" key="1">
    <citation type="submission" date="2024-05" db="EMBL/GenBank/DDBJ databases">
        <authorList>
            <person name="Wallberg A."/>
        </authorList>
    </citation>
    <scope>NUCLEOTIDE SEQUENCE [LARGE SCALE GENOMIC DNA]</scope>
</reference>
<dbReference type="AlphaFoldDB" id="A0AAV2PW84"/>
<dbReference type="Gene3D" id="1.10.8.60">
    <property type="match status" value="1"/>
</dbReference>
<dbReference type="PANTHER" id="PTHR23074:SF17">
    <property type="entry name" value="FIDGETIN-LIKE PROTEIN 1"/>
    <property type="match status" value="1"/>
</dbReference>
<dbReference type="GO" id="GO:0051013">
    <property type="term" value="P:microtubule severing"/>
    <property type="evidence" value="ECO:0007669"/>
    <property type="project" value="UniProtKB-ARBA"/>
</dbReference>
<dbReference type="Gene3D" id="3.40.50.300">
    <property type="entry name" value="P-loop containing nucleotide triphosphate hydrolases"/>
    <property type="match status" value="1"/>
</dbReference>
<dbReference type="InterPro" id="IPR047858">
    <property type="entry name" value="FIGNL1_ATPase"/>
</dbReference>
<evidence type="ECO:0000256" key="10">
    <source>
        <dbReference type="ARBA" id="ARBA00035694"/>
    </source>
</evidence>
<proteinExistence type="inferred from homology"/>
<evidence type="ECO:0000256" key="6">
    <source>
        <dbReference type="ARBA" id="ARBA00022801"/>
    </source>
</evidence>
<dbReference type="Proteomes" id="UP001497623">
    <property type="component" value="Unassembled WGS sequence"/>
</dbReference>
<dbReference type="FunFam" id="3.40.50.300:FF:000093">
    <property type="entry name" value="Fidgetin-like 1"/>
    <property type="match status" value="1"/>
</dbReference>
<evidence type="ECO:0000256" key="2">
    <source>
        <dbReference type="ARBA" id="ARBA00004123"/>
    </source>
</evidence>
<dbReference type="Pfam" id="PF17862">
    <property type="entry name" value="AAA_lid_3"/>
    <property type="match status" value="1"/>
</dbReference>
<evidence type="ECO:0000313" key="15">
    <source>
        <dbReference type="Proteomes" id="UP001497623"/>
    </source>
</evidence>
<dbReference type="FunFam" id="1.10.8.60:FF:000022">
    <property type="entry name" value="Fidgetin like 1"/>
    <property type="match status" value="1"/>
</dbReference>
<dbReference type="InterPro" id="IPR003593">
    <property type="entry name" value="AAA+_ATPase"/>
</dbReference>
<dbReference type="InterPro" id="IPR041569">
    <property type="entry name" value="AAA_lid_3"/>
</dbReference>
<dbReference type="SMART" id="SM00382">
    <property type="entry name" value="AAA"/>
    <property type="match status" value="1"/>
</dbReference>
<dbReference type="GO" id="GO:0008568">
    <property type="term" value="F:microtubule severing ATPase activity"/>
    <property type="evidence" value="ECO:0007669"/>
    <property type="project" value="UniProtKB-ARBA"/>
</dbReference>
<dbReference type="InterPro" id="IPR003960">
    <property type="entry name" value="ATPase_AAA_CS"/>
</dbReference>
<dbReference type="GO" id="GO:0031114">
    <property type="term" value="P:regulation of microtubule depolymerization"/>
    <property type="evidence" value="ECO:0007669"/>
    <property type="project" value="UniProtKB-ARBA"/>
</dbReference>
<accession>A0AAV2PW84</accession>
<dbReference type="GO" id="GO:0016887">
    <property type="term" value="F:ATP hydrolysis activity"/>
    <property type="evidence" value="ECO:0007669"/>
    <property type="project" value="InterPro"/>
</dbReference>
<dbReference type="SUPFAM" id="SSF52540">
    <property type="entry name" value="P-loop containing nucleoside triphosphate hydrolases"/>
    <property type="match status" value="1"/>
</dbReference>
<gene>
    <name evidence="14" type="ORF">MNOR_LOCUS5102</name>
</gene>
<feature type="domain" description="AAA+ ATPase" evidence="13">
    <location>
        <begin position="503"/>
        <end position="639"/>
    </location>
</feature>
<evidence type="ECO:0000256" key="12">
    <source>
        <dbReference type="SAM" id="MobiDB-lite"/>
    </source>
</evidence>
<keyword evidence="6" id="KW-0378">Hydrolase</keyword>
<dbReference type="InterPro" id="IPR015415">
    <property type="entry name" value="Spast_Vps4_C"/>
</dbReference>
<organism evidence="14 15">
    <name type="scientific">Meganyctiphanes norvegica</name>
    <name type="common">Northern krill</name>
    <name type="synonym">Thysanopoda norvegica</name>
    <dbReference type="NCBI Taxonomy" id="48144"/>
    <lineage>
        <taxon>Eukaryota</taxon>
        <taxon>Metazoa</taxon>
        <taxon>Ecdysozoa</taxon>
        <taxon>Arthropoda</taxon>
        <taxon>Crustacea</taxon>
        <taxon>Multicrustacea</taxon>
        <taxon>Malacostraca</taxon>
        <taxon>Eumalacostraca</taxon>
        <taxon>Eucarida</taxon>
        <taxon>Euphausiacea</taxon>
        <taxon>Euphausiidae</taxon>
        <taxon>Meganyctiphanes</taxon>
    </lineage>
</organism>
<comment type="similarity">
    <text evidence="3">Belongs to the AAA ATPase family.</text>
</comment>
<comment type="subcellular location">
    <subcellularLocation>
        <location evidence="2">Nucleus</location>
    </subcellularLocation>
</comment>
<dbReference type="GO" id="GO:0000070">
    <property type="term" value="P:mitotic sister chromatid segregation"/>
    <property type="evidence" value="ECO:0007669"/>
    <property type="project" value="UniProtKB-ARBA"/>
</dbReference>
<dbReference type="Pfam" id="PF09336">
    <property type="entry name" value="Vps4_C"/>
    <property type="match status" value="1"/>
</dbReference>
<keyword evidence="4" id="KW-0479">Metal-binding</keyword>
<evidence type="ECO:0000256" key="4">
    <source>
        <dbReference type="ARBA" id="ARBA00022723"/>
    </source>
</evidence>
<dbReference type="Pfam" id="PF00004">
    <property type="entry name" value="AAA"/>
    <property type="match status" value="1"/>
</dbReference>